<name>A0A225W3Q0_9STRA</name>
<evidence type="ECO:0000256" key="1">
    <source>
        <dbReference type="ARBA" id="ARBA00004340"/>
    </source>
</evidence>
<comment type="subcellular location">
    <subcellularLocation>
        <location evidence="1">Host cell</location>
    </subcellularLocation>
    <subcellularLocation>
        <location evidence="2 7">Secreted</location>
    </subcellularLocation>
</comment>
<keyword evidence="6" id="KW-0843">Virulence</keyword>
<evidence type="ECO:0000256" key="4">
    <source>
        <dbReference type="ARBA" id="ARBA00022525"/>
    </source>
</evidence>
<evidence type="ECO:0000256" key="3">
    <source>
        <dbReference type="ARBA" id="ARBA00010400"/>
    </source>
</evidence>
<comment type="caution">
    <text evidence="9">The sequence shown here is derived from an EMBL/GenBank/DDBJ whole genome shotgun (WGS) entry which is preliminary data.</text>
</comment>
<dbReference type="Pfam" id="PF22748">
    <property type="entry name" value="PexRD54_WY"/>
    <property type="match status" value="1"/>
</dbReference>
<dbReference type="OrthoDB" id="118898at2759"/>
<evidence type="ECO:0000256" key="6">
    <source>
        <dbReference type="ARBA" id="ARBA00023026"/>
    </source>
</evidence>
<evidence type="ECO:0000256" key="5">
    <source>
        <dbReference type="ARBA" id="ARBA00022729"/>
    </source>
</evidence>
<organism evidence="9 10">
    <name type="scientific">Phytophthora megakarya</name>
    <dbReference type="NCBI Taxonomy" id="4795"/>
    <lineage>
        <taxon>Eukaryota</taxon>
        <taxon>Sar</taxon>
        <taxon>Stramenopiles</taxon>
        <taxon>Oomycota</taxon>
        <taxon>Peronosporomycetes</taxon>
        <taxon>Peronosporales</taxon>
        <taxon>Peronosporaceae</taxon>
        <taxon>Phytophthora</taxon>
    </lineage>
</organism>
<keyword evidence="4 7" id="KW-0964">Secreted</keyword>
<dbReference type="GO" id="GO:0043657">
    <property type="term" value="C:host cell"/>
    <property type="evidence" value="ECO:0007669"/>
    <property type="project" value="UniProtKB-SubCell"/>
</dbReference>
<accession>A0A225W3Q0</accession>
<evidence type="ECO:0000259" key="8">
    <source>
        <dbReference type="Pfam" id="PF22748"/>
    </source>
</evidence>
<dbReference type="EMBL" id="NBNE01001864">
    <property type="protein sequence ID" value="OWZ12381.1"/>
    <property type="molecule type" value="Genomic_DNA"/>
</dbReference>
<evidence type="ECO:0000256" key="2">
    <source>
        <dbReference type="ARBA" id="ARBA00004613"/>
    </source>
</evidence>
<evidence type="ECO:0000313" key="9">
    <source>
        <dbReference type="EMBL" id="OWZ12381.1"/>
    </source>
</evidence>
<feature type="domain" description="RxLR effector PexRD54 WY" evidence="8">
    <location>
        <begin position="292"/>
        <end position="331"/>
    </location>
</feature>
<comment type="similarity">
    <text evidence="3 7">Belongs to the RxLR effector family.</text>
</comment>
<dbReference type="Proteomes" id="UP000198211">
    <property type="component" value="Unassembled WGS sequence"/>
</dbReference>
<gene>
    <name evidence="9" type="ORF">PHMEG_00014469</name>
</gene>
<keyword evidence="10" id="KW-1185">Reference proteome</keyword>
<proteinExistence type="inferred from homology"/>
<dbReference type="AlphaFoldDB" id="A0A225W3Q0"/>
<dbReference type="GO" id="GO:0005576">
    <property type="term" value="C:extracellular region"/>
    <property type="evidence" value="ECO:0007669"/>
    <property type="project" value="UniProtKB-SubCell"/>
</dbReference>
<keyword evidence="5" id="KW-0732">Signal</keyword>
<dbReference type="Pfam" id="PF16810">
    <property type="entry name" value="RXLR"/>
    <property type="match status" value="1"/>
</dbReference>
<comment type="domain">
    <text evidence="7">The RxLR-dEER motif acts to carry the protein into the host cell cytoplasm through binding to cell surface phosphatidylinositol-3-phosphate.</text>
</comment>
<evidence type="ECO:0000313" key="10">
    <source>
        <dbReference type="Proteomes" id="UP000198211"/>
    </source>
</evidence>
<dbReference type="InterPro" id="IPR054463">
    <property type="entry name" value="PexRD54_WY"/>
</dbReference>
<dbReference type="InterPro" id="IPR031825">
    <property type="entry name" value="RXLR"/>
</dbReference>
<reference evidence="10" key="1">
    <citation type="submission" date="2017-03" db="EMBL/GenBank/DDBJ databases">
        <title>Phytopthora megakarya and P. palmivora, two closely related causual agents of cacao black pod achieved similar genome size and gene model numbers by different mechanisms.</title>
        <authorList>
            <person name="Ali S."/>
            <person name="Shao J."/>
            <person name="Larry D.J."/>
            <person name="Kronmiller B."/>
            <person name="Shen D."/>
            <person name="Strem M.D."/>
            <person name="Melnick R.L."/>
            <person name="Guiltinan M.J."/>
            <person name="Tyler B.M."/>
            <person name="Meinhardt L.W."/>
            <person name="Bailey B.A."/>
        </authorList>
    </citation>
    <scope>NUCLEOTIDE SEQUENCE [LARGE SCALE GENOMIC DNA]</scope>
    <source>
        <strain evidence="10">zdho120</strain>
    </source>
</reference>
<evidence type="ECO:0000256" key="7">
    <source>
        <dbReference type="RuleBase" id="RU367124"/>
    </source>
</evidence>
<comment type="function">
    <text evidence="7">Effector that suppresses plant defense responses during pathogen infection.</text>
</comment>
<sequence length="428" mass="48240">MIEESHGISKYFTLDLSRYDSRQLEDRKTFNDAAILLSIAIVTASTNASLLVEDSLNVPSLPALRVQTGASTNRFLRIHDELEDGEERGFSIKSIPGVEQASNYLSNKRLADYLKNDKDVDDVFIKLKLNSPNKNVFENPAFLKWTQYVDDLNQKNLNKKPKLMIQTLSKYYDDIQLSSMLEAAKKVDSTRAVATKLQAEQMKIWKSGGVTPYQLFNAFNLNLFDDGVTNLFASPGMRTWIKYADEVKPGTTTVLDTLRAAYRDDTVLSKVLTAGMKDPSTEKLATELQAMQVNRWLDNLQPPDNVFKLLSLDKGAEGLLSNPQLRTWVNYAESYKGNNEYTTKVTLTGALRKHYNDEELVTMIRSAADATSRRELMYAENIQNALLDKWAQAGKPVYEVLRALGVTRAQTNDVMATYSKKVLALESK</sequence>
<protein>
    <recommendedName>
        <fullName evidence="7">RxLR effector protein</fullName>
    </recommendedName>
</protein>